<name>A0A2I0IS79_PUNGR</name>
<comment type="caution">
    <text evidence="2">The sequence shown here is derived from an EMBL/GenBank/DDBJ whole genome shotgun (WGS) entry which is preliminary data.</text>
</comment>
<protein>
    <submittedName>
        <fullName evidence="2">Uncharacterized protein</fullName>
    </submittedName>
</protein>
<organism evidence="2 3">
    <name type="scientific">Punica granatum</name>
    <name type="common">Pomegranate</name>
    <dbReference type="NCBI Taxonomy" id="22663"/>
    <lineage>
        <taxon>Eukaryota</taxon>
        <taxon>Viridiplantae</taxon>
        <taxon>Streptophyta</taxon>
        <taxon>Embryophyta</taxon>
        <taxon>Tracheophyta</taxon>
        <taxon>Spermatophyta</taxon>
        <taxon>Magnoliopsida</taxon>
        <taxon>eudicotyledons</taxon>
        <taxon>Gunneridae</taxon>
        <taxon>Pentapetalae</taxon>
        <taxon>rosids</taxon>
        <taxon>malvids</taxon>
        <taxon>Myrtales</taxon>
        <taxon>Lythraceae</taxon>
        <taxon>Punica</taxon>
    </lineage>
</organism>
<reference evidence="2 3" key="1">
    <citation type="submission" date="2017-11" db="EMBL/GenBank/DDBJ databases">
        <title>De-novo sequencing of pomegranate (Punica granatum L.) genome.</title>
        <authorList>
            <person name="Akparov Z."/>
            <person name="Amiraslanov A."/>
            <person name="Hajiyeva S."/>
            <person name="Abbasov M."/>
            <person name="Kaur K."/>
            <person name="Hamwieh A."/>
            <person name="Solovyev V."/>
            <person name="Salamov A."/>
            <person name="Braich B."/>
            <person name="Kosarev P."/>
            <person name="Mahmoud A."/>
            <person name="Hajiyev E."/>
            <person name="Babayeva S."/>
            <person name="Izzatullayeva V."/>
            <person name="Mammadov A."/>
            <person name="Mammadov A."/>
            <person name="Sharifova S."/>
            <person name="Ojaghi J."/>
            <person name="Eynullazada K."/>
            <person name="Bayramov B."/>
            <person name="Abdulazimova A."/>
            <person name="Shahmuradov I."/>
        </authorList>
    </citation>
    <scope>NUCLEOTIDE SEQUENCE [LARGE SCALE GENOMIC DNA]</scope>
    <source>
        <strain evidence="3">cv. AG2017</strain>
        <tissue evidence="2">Leaf</tissue>
    </source>
</reference>
<evidence type="ECO:0000313" key="3">
    <source>
        <dbReference type="Proteomes" id="UP000233551"/>
    </source>
</evidence>
<proteinExistence type="predicted"/>
<dbReference type="Proteomes" id="UP000233551">
    <property type="component" value="Unassembled WGS sequence"/>
</dbReference>
<gene>
    <name evidence="2" type="ORF">CRG98_032754</name>
</gene>
<dbReference type="AlphaFoldDB" id="A0A2I0IS79"/>
<keyword evidence="3" id="KW-1185">Reference proteome</keyword>
<evidence type="ECO:0000313" key="2">
    <source>
        <dbReference type="EMBL" id="PKI46858.1"/>
    </source>
</evidence>
<sequence length="353" mass="37680">MAEVVAWICRALAIVGAGMEMGGGADRMCSEDRRVGGAHGVGSTVGPGLGGGVELEEARLGPLSKASSFAMLVAIWLTVPSSAAMQAWSLVAAEVGEAGGRGAPEDTGGGRCVGRAAEYPGSTPAGVRARAKTGASANPRGGKVARPFAHTYAEVAAKARSSSVGCSGKYRRCMMLASRWRRIYRICRNLAGAVDVESAHWMRKGRRSASARMSCRPPSCLITRPGNMSVLPKWLRRGTPTIPGHPVIMGPPGFHRATHKKRASVNSCQKTPPFRETVLGRCHRAEKCPIGEPRDPDALIPPLMKLLVDVLSRYVEESGELTLDGCERIRHEDAVGRGRRPLDECRVLLDRRG</sequence>
<feature type="signal peptide" evidence="1">
    <location>
        <begin position="1"/>
        <end position="17"/>
    </location>
</feature>
<feature type="chain" id="PRO_5014143012" evidence="1">
    <location>
        <begin position="18"/>
        <end position="353"/>
    </location>
</feature>
<accession>A0A2I0IS79</accession>
<keyword evidence="1" id="KW-0732">Signal</keyword>
<dbReference type="EMBL" id="PGOL01002567">
    <property type="protein sequence ID" value="PKI46858.1"/>
    <property type="molecule type" value="Genomic_DNA"/>
</dbReference>
<evidence type="ECO:0000256" key="1">
    <source>
        <dbReference type="SAM" id="SignalP"/>
    </source>
</evidence>